<comment type="caution">
    <text evidence="1">The sequence shown here is derived from an EMBL/GenBank/DDBJ whole genome shotgun (WGS) entry which is preliminary data.</text>
</comment>
<sequence length="134" mass="15329">MIIIKIKINFFNNDLIKAIGSGVYEIVISKDGDSKVLYVGESVFVLVRCASHLYELKKSPEYFGFTNKTICDESITLEFRLIGNEKSKKNRKIKELDYIKKNSPLIQSGISDRMKKIEDKIESLTDFLNDKVGN</sequence>
<evidence type="ECO:0000313" key="2">
    <source>
        <dbReference type="Proteomes" id="UP001596143"/>
    </source>
</evidence>
<name>A0ABW0U8S7_9BACI</name>
<protein>
    <recommendedName>
        <fullName evidence="3">GIY-YIG domain-containing protein</fullName>
    </recommendedName>
</protein>
<dbReference type="Proteomes" id="UP001596143">
    <property type="component" value="Unassembled WGS sequence"/>
</dbReference>
<evidence type="ECO:0008006" key="3">
    <source>
        <dbReference type="Google" id="ProtNLM"/>
    </source>
</evidence>
<reference evidence="2" key="1">
    <citation type="journal article" date="2019" name="Int. J. Syst. Evol. Microbiol.">
        <title>The Global Catalogue of Microorganisms (GCM) 10K type strain sequencing project: providing services to taxonomists for standard genome sequencing and annotation.</title>
        <authorList>
            <consortium name="The Broad Institute Genomics Platform"/>
            <consortium name="The Broad Institute Genome Sequencing Center for Infectious Disease"/>
            <person name="Wu L."/>
            <person name="Ma J."/>
        </authorList>
    </citation>
    <scope>NUCLEOTIDE SEQUENCE [LARGE SCALE GENOMIC DNA]</scope>
    <source>
        <strain evidence="2">CGMCC 1.15790</strain>
    </source>
</reference>
<evidence type="ECO:0000313" key="1">
    <source>
        <dbReference type="EMBL" id="MFC5628629.1"/>
    </source>
</evidence>
<gene>
    <name evidence="1" type="ORF">ACFPTR_06915</name>
</gene>
<proteinExistence type="predicted"/>
<accession>A0ABW0U8S7</accession>
<dbReference type="EMBL" id="JBHSPF010000024">
    <property type="protein sequence ID" value="MFC5628629.1"/>
    <property type="molecule type" value="Genomic_DNA"/>
</dbReference>
<dbReference type="RefSeq" id="WP_270897760.1">
    <property type="nucleotide sequence ID" value="NZ_JBHSPF010000024.1"/>
</dbReference>
<organism evidence="1 2">
    <name type="scientific">Aliibacillus thermotolerans</name>
    <dbReference type="NCBI Taxonomy" id="1834418"/>
    <lineage>
        <taxon>Bacteria</taxon>
        <taxon>Bacillati</taxon>
        <taxon>Bacillota</taxon>
        <taxon>Bacilli</taxon>
        <taxon>Bacillales</taxon>
        <taxon>Bacillaceae</taxon>
        <taxon>Aliibacillus</taxon>
    </lineage>
</organism>
<keyword evidence="2" id="KW-1185">Reference proteome</keyword>